<name>A0AAJ3NNY8_9MYCO</name>
<dbReference type="Proteomes" id="UP000193387">
    <property type="component" value="Unassembled WGS sequence"/>
</dbReference>
<dbReference type="Pfam" id="PF13589">
    <property type="entry name" value="HATPase_c_3"/>
    <property type="match status" value="1"/>
</dbReference>
<proteinExistence type="predicted"/>
<evidence type="ECO:0000313" key="1">
    <source>
        <dbReference type="EMBL" id="ORW70387.1"/>
    </source>
</evidence>
<organism evidence="1 2">
    <name type="scientific">Mycobacterium saskatchewanense</name>
    <dbReference type="NCBI Taxonomy" id="220927"/>
    <lineage>
        <taxon>Bacteria</taxon>
        <taxon>Bacillati</taxon>
        <taxon>Actinomycetota</taxon>
        <taxon>Actinomycetes</taxon>
        <taxon>Mycobacteriales</taxon>
        <taxon>Mycobacteriaceae</taxon>
        <taxon>Mycobacterium</taxon>
        <taxon>Mycobacterium simiae complex</taxon>
    </lineage>
</organism>
<sequence length="585" mass="66570">MNTIPTFSDSDTKAVAPRAELIEVDRALESMRDAGFDLTAAVGEPIDNSIEASAKTIRVAPIYSKDKKHITAIAFADDGRGIDFDGLPSVLKMGYSTRYNQRKGLGRFGVGLKLAALSVGTRIEIYTKPAGSKNYYHAFLDLDLIKKEQQHFIEATEVSGWPEEYANLMVDEKGVPFESGTLVIWANIDRLSSGGTYGTSLENKLTELRKFIARAYREFIDTGVKVFLEEKLITLHDPLFQKDNPRLLARYRGRPESEIRGRVIEETDIEIEGHKVHVTVTLVPELFRYKEGDGGARDADGKDIREFQINKDMAGNISILRNGREIYYDIVPRMLPSGVDKVDRYVGIEVTFPADLDAYFQVRHVKRGAEPVSKLRDELRNWLKRPVDNARKEIRRYWRQNEVQDRDPEGRNETVIDAIDRAEQTAPKGQAGLDVSEERQDELISELLEDLDIDPEEDGDKADRIRTLIQQHPMTIVDGAWPGKELMEIDHLNNKAVVRLNHRHPFIRDIYDRLRDAAGKLPDEQDAGELFDLIRQTSNALDVLFLAYAKAENLHRDPSIFDDLRSYWGQHTQAYMKELAKEQSA</sequence>
<dbReference type="AlphaFoldDB" id="A0AAJ3NNY8"/>
<accession>A0AAJ3NNY8</accession>
<dbReference type="EMBL" id="LQPR01000040">
    <property type="protein sequence ID" value="ORW70387.1"/>
    <property type="molecule type" value="Genomic_DNA"/>
</dbReference>
<reference evidence="1 2" key="1">
    <citation type="submission" date="2016-01" db="EMBL/GenBank/DDBJ databases">
        <title>The new phylogeny of the genus Mycobacterium.</title>
        <authorList>
            <person name="Tarcisio F."/>
            <person name="Conor M."/>
            <person name="Antonella G."/>
            <person name="Elisabetta G."/>
            <person name="Giulia F.S."/>
            <person name="Sara T."/>
            <person name="Anna F."/>
            <person name="Clotilde B."/>
            <person name="Roberto B."/>
            <person name="Veronica D.S."/>
            <person name="Fabio R."/>
            <person name="Monica P."/>
            <person name="Olivier J."/>
            <person name="Enrico T."/>
            <person name="Nicola S."/>
        </authorList>
    </citation>
    <scope>NUCLEOTIDE SEQUENCE [LARGE SCALE GENOMIC DNA]</scope>
    <source>
        <strain evidence="1 2">DSM 44616</strain>
    </source>
</reference>
<evidence type="ECO:0000313" key="2">
    <source>
        <dbReference type="Proteomes" id="UP000193387"/>
    </source>
</evidence>
<gene>
    <name evidence="1" type="ORF">AWC23_17190</name>
</gene>
<keyword evidence="2" id="KW-1185">Reference proteome</keyword>
<dbReference type="Gene3D" id="3.30.565.10">
    <property type="entry name" value="Histidine kinase-like ATPase, C-terminal domain"/>
    <property type="match status" value="1"/>
</dbReference>
<dbReference type="SUPFAM" id="SSF55874">
    <property type="entry name" value="ATPase domain of HSP90 chaperone/DNA topoisomerase II/histidine kinase"/>
    <property type="match status" value="1"/>
</dbReference>
<dbReference type="InterPro" id="IPR036890">
    <property type="entry name" value="HATPase_C_sf"/>
</dbReference>
<evidence type="ECO:0008006" key="3">
    <source>
        <dbReference type="Google" id="ProtNLM"/>
    </source>
</evidence>
<comment type="caution">
    <text evidence="1">The sequence shown here is derived from an EMBL/GenBank/DDBJ whole genome shotgun (WGS) entry which is preliminary data.</text>
</comment>
<dbReference type="RefSeq" id="WP_085256609.1">
    <property type="nucleotide sequence ID" value="NZ_AP022573.1"/>
</dbReference>
<protein>
    <recommendedName>
        <fullName evidence="3">Histidine kinase</fullName>
    </recommendedName>
</protein>